<dbReference type="Gene3D" id="3.40.525.10">
    <property type="entry name" value="CRAL-TRIO lipid binding domain"/>
    <property type="match status" value="1"/>
</dbReference>
<reference evidence="2 3" key="1">
    <citation type="submission" date="2023-11" db="EMBL/GenBank/DDBJ databases">
        <authorList>
            <person name="Okamura Y."/>
        </authorList>
    </citation>
    <scope>NUCLEOTIDE SEQUENCE [LARGE SCALE GENOMIC DNA]</scope>
</reference>
<evidence type="ECO:0000259" key="1">
    <source>
        <dbReference type="PROSITE" id="PS50191"/>
    </source>
</evidence>
<proteinExistence type="predicted"/>
<keyword evidence="3" id="KW-1185">Reference proteome</keyword>
<dbReference type="PRINTS" id="PR00180">
    <property type="entry name" value="CRETINALDHBP"/>
</dbReference>
<dbReference type="SMART" id="SM00516">
    <property type="entry name" value="SEC14"/>
    <property type="match status" value="1"/>
</dbReference>
<evidence type="ECO:0000313" key="3">
    <source>
        <dbReference type="Proteomes" id="UP001497472"/>
    </source>
</evidence>
<dbReference type="InterPro" id="IPR036865">
    <property type="entry name" value="CRAL-TRIO_dom_sf"/>
</dbReference>
<dbReference type="Proteomes" id="UP001497472">
    <property type="component" value="Unassembled WGS sequence"/>
</dbReference>
<dbReference type="InterPro" id="IPR011074">
    <property type="entry name" value="CRAL/TRIO_N_dom"/>
</dbReference>
<dbReference type="AlphaFoldDB" id="A0AAV1JML3"/>
<dbReference type="Gene3D" id="1.10.8.20">
    <property type="entry name" value="N-terminal domain of phosphatidylinositol transfer protein sec14p"/>
    <property type="match status" value="1"/>
</dbReference>
<dbReference type="Pfam" id="PF00650">
    <property type="entry name" value="CRAL_TRIO"/>
    <property type="match status" value="1"/>
</dbReference>
<dbReference type="GO" id="GO:0016020">
    <property type="term" value="C:membrane"/>
    <property type="evidence" value="ECO:0007669"/>
    <property type="project" value="TreeGrafter"/>
</dbReference>
<sequence length="308" mass="35231">MSVRELSPELAQKARLELFEDPKRTASDIQHIKNWLSKQPHLRARTDDQWILQFLRGCKFSLERTKEKIDLYYTMRTLAPELFRIQGKDPLFKEILKLGSYLILPKSKAADGTRITIVRPGAYDASIYNIIDILTVANVVERIVLAEDDTPGICGVRTILDLKGVTMGHFTQMTPATMKKMVVLGQDATPMRFKGAHYINLPAGFDVVFNALRSLLNEKNRSRLYVHNENYEEMYKHIPKDVLPHEYGGSAGTINEIIDYWLKKVDEYSSWLEEDQTFGTDEAKRPGKPNTAADLFGVEGSFRQLDFD</sequence>
<dbReference type="SMART" id="SM01100">
    <property type="entry name" value="CRAL_TRIO_N"/>
    <property type="match status" value="1"/>
</dbReference>
<protein>
    <recommendedName>
        <fullName evidence="1">CRAL-TRIO domain-containing protein</fullName>
    </recommendedName>
</protein>
<dbReference type="InterPro" id="IPR001251">
    <property type="entry name" value="CRAL-TRIO_dom"/>
</dbReference>
<feature type="domain" description="CRAL-TRIO" evidence="1">
    <location>
        <begin position="89"/>
        <end position="255"/>
    </location>
</feature>
<dbReference type="SUPFAM" id="SSF46938">
    <property type="entry name" value="CRAL/TRIO N-terminal domain"/>
    <property type="match status" value="1"/>
</dbReference>
<dbReference type="CDD" id="cd00170">
    <property type="entry name" value="SEC14"/>
    <property type="match status" value="1"/>
</dbReference>
<dbReference type="PANTHER" id="PTHR10174">
    <property type="entry name" value="ALPHA-TOCOPHEROL TRANSFER PROTEIN-RELATED"/>
    <property type="match status" value="1"/>
</dbReference>
<dbReference type="InterPro" id="IPR036273">
    <property type="entry name" value="CRAL/TRIO_N_dom_sf"/>
</dbReference>
<dbReference type="PROSITE" id="PS50191">
    <property type="entry name" value="CRAL_TRIO"/>
    <property type="match status" value="1"/>
</dbReference>
<comment type="caution">
    <text evidence="2">The sequence shown here is derived from an EMBL/GenBank/DDBJ whole genome shotgun (WGS) entry which is preliminary data.</text>
</comment>
<dbReference type="PANTHER" id="PTHR10174:SF216">
    <property type="entry name" value="CRAL-TRIO DOMAIN-CONTAINING PROTEIN-RELATED"/>
    <property type="match status" value="1"/>
</dbReference>
<dbReference type="EMBL" id="CAVLEF010000040">
    <property type="protein sequence ID" value="CAK1549784.1"/>
    <property type="molecule type" value="Genomic_DNA"/>
</dbReference>
<name>A0AAV1JML3_9NEOP</name>
<dbReference type="Gene3D" id="1.20.5.1200">
    <property type="entry name" value="Alpha-tocopherol transfer"/>
    <property type="match status" value="1"/>
</dbReference>
<gene>
    <name evidence="2" type="ORF">LNINA_LOCUS9057</name>
</gene>
<accession>A0AAV1JML3</accession>
<dbReference type="SUPFAM" id="SSF52087">
    <property type="entry name" value="CRAL/TRIO domain"/>
    <property type="match status" value="1"/>
</dbReference>
<evidence type="ECO:0000313" key="2">
    <source>
        <dbReference type="EMBL" id="CAK1549784.1"/>
    </source>
</evidence>
<organism evidence="2 3">
    <name type="scientific">Leptosia nina</name>
    <dbReference type="NCBI Taxonomy" id="320188"/>
    <lineage>
        <taxon>Eukaryota</taxon>
        <taxon>Metazoa</taxon>
        <taxon>Ecdysozoa</taxon>
        <taxon>Arthropoda</taxon>
        <taxon>Hexapoda</taxon>
        <taxon>Insecta</taxon>
        <taxon>Pterygota</taxon>
        <taxon>Neoptera</taxon>
        <taxon>Endopterygota</taxon>
        <taxon>Lepidoptera</taxon>
        <taxon>Glossata</taxon>
        <taxon>Ditrysia</taxon>
        <taxon>Papilionoidea</taxon>
        <taxon>Pieridae</taxon>
        <taxon>Pierinae</taxon>
        <taxon>Leptosia</taxon>
    </lineage>
</organism>
<dbReference type="GO" id="GO:1902936">
    <property type="term" value="F:phosphatidylinositol bisphosphate binding"/>
    <property type="evidence" value="ECO:0007669"/>
    <property type="project" value="TreeGrafter"/>
</dbReference>